<reference evidence="2 3" key="1">
    <citation type="journal article" date="2021" name="Elife">
        <title>Chloroplast acquisition without the gene transfer in kleptoplastic sea slugs, Plakobranchus ocellatus.</title>
        <authorList>
            <person name="Maeda T."/>
            <person name="Takahashi S."/>
            <person name="Yoshida T."/>
            <person name="Shimamura S."/>
            <person name="Takaki Y."/>
            <person name="Nagai Y."/>
            <person name="Toyoda A."/>
            <person name="Suzuki Y."/>
            <person name="Arimoto A."/>
            <person name="Ishii H."/>
            <person name="Satoh N."/>
            <person name="Nishiyama T."/>
            <person name="Hasebe M."/>
            <person name="Maruyama T."/>
            <person name="Minagawa J."/>
            <person name="Obokata J."/>
            <person name="Shigenobu S."/>
        </authorList>
    </citation>
    <scope>NUCLEOTIDE SEQUENCE [LARGE SCALE GENOMIC DNA]</scope>
</reference>
<comment type="caution">
    <text evidence="2">The sequence shown here is derived from an EMBL/GenBank/DDBJ whole genome shotgun (WGS) entry which is preliminary data.</text>
</comment>
<evidence type="ECO:0008006" key="4">
    <source>
        <dbReference type="Google" id="ProtNLM"/>
    </source>
</evidence>
<protein>
    <recommendedName>
        <fullName evidence="4">Secreted protein</fullName>
    </recommendedName>
</protein>
<feature type="signal peptide" evidence="1">
    <location>
        <begin position="1"/>
        <end position="21"/>
    </location>
</feature>
<feature type="chain" id="PRO_5043932354" description="Secreted protein" evidence="1">
    <location>
        <begin position="22"/>
        <end position="100"/>
    </location>
</feature>
<proteinExistence type="predicted"/>
<gene>
    <name evidence="2" type="ORF">PoB_002051600</name>
</gene>
<sequence>MATLLTFSGWWLPPFFSEINAAAWSPVYCMTRRGNFRITLAAVVMATQFCRQRISPRNLLGHPMAIPSTISRYSDKTCKIVSSCSPHRQHTEVADHVMYQ</sequence>
<evidence type="ECO:0000313" key="3">
    <source>
        <dbReference type="Proteomes" id="UP000735302"/>
    </source>
</evidence>
<dbReference type="Proteomes" id="UP000735302">
    <property type="component" value="Unassembled WGS sequence"/>
</dbReference>
<organism evidence="2 3">
    <name type="scientific">Plakobranchus ocellatus</name>
    <dbReference type="NCBI Taxonomy" id="259542"/>
    <lineage>
        <taxon>Eukaryota</taxon>
        <taxon>Metazoa</taxon>
        <taxon>Spiralia</taxon>
        <taxon>Lophotrochozoa</taxon>
        <taxon>Mollusca</taxon>
        <taxon>Gastropoda</taxon>
        <taxon>Heterobranchia</taxon>
        <taxon>Euthyneura</taxon>
        <taxon>Panpulmonata</taxon>
        <taxon>Sacoglossa</taxon>
        <taxon>Placobranchoidea</taxon>
        <taxon>Plakobranchidae</taxon>
        <taxon>Plakobranchus</taxon>
    </lineage>
</organism>
<evidence type="ECO:0000256" key="1">
    <source>
        <dbReference type="SAM" id="SignalP"/>
    </source>
</evidence>
<dbReference type="AlphaFoldDB" id="A0AAV3Z3Z0"/>
<keyword evidence="1" id="KW-0732">Signal</keyword>
<accession>A0AAV3Z3Z0</accession>
<dbReference type="EMBL" id="BLXT01002394">
    <property type="protein sequence ID" value="GFN94010.1"/>
    <property type="molecule type" value="Genomic_DNA"/>
</dbReference>
<evidence type="ECO:0000313" key="2">
    <source>
        <dbReference type="EMBL" id="GFN94010.1"/>
    </source>
</evidence>
<name>A0AAV3Z3Z0_9GAST</name>
<keyword evidence="3" id="KW-1185">Reference proteome</keyword>